<dbReference type="PANTHER" id="PTHR36842">
    <property type="entry name" value="PROTEIN TOLB HOMOLOG"/>
    <property type="match status" value="1"/>
</dbReference>
<comment type="similarity">
    <text evidence="1">Belongs to the TolB family.</text>
</comment>
<dbReference type="Pfam" id="PF07676">
    <property type="entry name" value="PD40"/>
    <property type="match status" value="3"/>
</dbReference>
<dbReference type="InterPro" id="IPR011042">
    <property type="entry name" value="6-blade_b-propeller_TolB-like"/>
</dbReference>
<dbReference type="AlphaFoldDB" id="A0AB39SGD9"/>
<evidence type="ECO:0000313" key="2">
    <source>
        <dbReference type="EMBL" id="XDQ65673.1"/>
    </source>
</evidence>
<proteinExistence type="inferred from homology"/>
<reference evidence="2" key="1">
    <citation type="submission" date="2024-07" db="EMBL/GenBank/DDBJ databases">
        <authorList>
            <person name="Yu S.T."/>
        </authorList>
    </citation>
    <scope>NUCLEOTIDE SEQUENCE</scope>
    <source>
        <strain evidence="2">R35</strain>
    </source>
</reference>
<dbReference type="PANTHER" id="PTHR36842:SF2">
    <property type="entry name" value="SLR0505 PROTEIN"/>
    <property type="match status" value="1"/>
</dbReference>
<dbReference type="EMBL" id="CP163440">
    <property type="protein sequence ID" value="XDQ65673.1"/>
    <property type="molecule type" value="Genomic_DNA"/>
</dbReference>
<dbReference type="Gene3D" id="2.120.10.30">
    <property type="entry name" value="TolB, C-terminal domain"/>
    <property type="match status" value="2"/>
</dbReference>
<evidence type="ECO:0000256" key="1">
    <source>
        <dbReference type="ARBA" id="ARBA00009820"/>
    </source>
</evidence>
<protein>
    <submittedName>
        <fullName evidence="2">TolB family protein</fullName>
    </submittedName>
</protein>
<sequence length="416" mass="43559">MALGLVGAAVPTTMAAPHAPRVERISTATGGLEGDGASAAPAISANGRYVAFTSAAGNLVRGDTNGVADVFVRDLRTGRTQRVAEGPADHPAISADGRYVVFATTAALAKGDDNGLDDIYLHDRRTHRTQRISAGHPDAPPRYRLNYSPVISANGRFVSYTTSAPDAAPGDTNGRDDAIVLDRRTGRTELIQYRTDGTLGESDSGATSFSADGRFVVFDTADQLDPSHDYTHALNVYVRDRAKGTTEQVSLPTRFVYKKSSWGGTVSADGRLVAFSSNVNSLVPGDTDFFTDVFVFDRDRQTTVRVSTAADGTPPDGPSQGAVLSADGRRVAFVSTADNLVPGDTNGVADVFVKDLRTGAVERVSTAAEGTQADGAAGTVSLGRNRAAFSSAATNLVPGDGNGVDDIFVRELEGNR</sequence>
<name>A0AB39SGD9_9ACTN</name>
<gene>
    <name evidence="2" type="ORF">AB5J50_35175</name>
</gene>
<organism evidence="2">
    <name type="scientific">Streptomyces sp. R35</name>
    <dbReference type="NCBI Taxonomy" id="3238630"/>
    <lineage>
        <taxon>Bacteria</taxon>
        <taxon>Bacillati</taxon>
        <taxon>Actinomycetota</taxon>
        <taxon>Actinomycetes</taxon>
        <taxon>Kitasatosporales</taxon>
        <taxon>Streptomycetaceae</taxon>
        <taxon>Streptomyces</taxon>
    </lineage>
</organism>
<accession>A0AB39SGD9</accession>
<dbReference type="SUPFAM" id="SSF82171">
    <property type="entry name" value="DPP6 N-terminal domain-like"/>
    <property type="match status" value="2"/>
</dbReference>
<dbReference type="RefSeq" id="WP_369262496.1">
    <property type="nucleotide sequence ID" value="NZ_CP163440.1"/>
</dbReference>
<dbReference type="InterPro" id="IPR011659">
    <property type="entry name" value="WD40"/>
</dbReference>